<sequence>MPESTPRFHPPARFVRLAETDRPALTLHIDGEARTALAGDTLLVALLSNGRRVRDSEFGDGSRAGFCLMGACQDCWVWTPAGERLRACSTAVEEGMSVLTRPPAQHWPATPDLRQSLARHATEAGA</sequence>
<keyword evidence="3" id="KW-1185">Reference proteome</keyword>
<evidence type="ECO:0000256" key="1">
    <source>
        <dbReference type="ARBA" id="ARBA00023002"/>
    </source>
</evidence>
<keyword evidence="1" id="KW-0560">Oxidoreductase</keyword>
<dbReference type="InterPro" id="IPR042204">
    <property type="entry name" value="2Fe-2S-bd_N"/>
</dbReference>
<dbReference type="SUPFAM" id="SSF54292">
    <property type="entry name" value="2Fe-2S ferredoxin-like"/>
    <property type="match status" value="1"/>
</dbReference>
<evidence type="ECO:0000313" key="3">
    <source>
        <dbReference type="Proteomes" id="UP000267418"/>
    </source>
</evidence>
<protein>
    <submittedName>
        <fullName evidence="2">(2Fe-2S)-binding protein</fullName>
    </submittedName>
</protein>
<reference evidence="2 3" key="1">
    <citation type="submission" date="2018-12" db="EMBL/GenBank/DDBJ databases">
        <title>The genome of Variovorax gossypii DSM 100435.</title>
        <authorList>
            <person name="Gao J."/>
            <person name="Sun J."/>
        </authorList>
    </citation>
    <scope>NUCLEOTIDE SEQUENCE [LARGE SCALE GENOMIC DNA]</scope>
    <source>
        <strain evidence="2 3">DSM 100435</strain>
    </source>
</reference>
<dbReference type="Proteomes" id="UP000267418">
    <property type="component" value="Unassembled WGS sequence"/>
</dbReference>
<dbReference type="GO" id="GO:0016491">
    <property type="term" value="F:oxidoreductase activity"/>
    <property type="evidence" value="ECO:0007669"/>
    <property type="project" value="UniProtKB-KW"/>
</dbReference>
<organism evidence="2 3">
    <name type="scientific">Variovorax gossypii</name>
    <dbReference type="NCBI Taxonomy" id="1679495"/>
    <lineage>
        <taxon>Bacteria</taxon>
        <taxon>Pseudomonadati</taxon>
        <taxon>Pseudomonadota</taxon>
        <taxon>Betaproteobacteria</taxon>
        <taxon>Burkholderiales</taxon>
        <taxon>Comamonadaceae</taxon>
        <taxon>Variovorax</taxon>
    </lineage>
</organism>
<comment type="caution">
    <text evidence="2">The sequence shown here is derived from an EMBL/GenBank/DDBJ whole genome shotgun (WGS) entry which is preliminary data.</text>
</comment>
<dbReference type="AlphaFoldDB" id="A0A3S0J4Y3"/>
<dbReference type="OrthoDB" id="573392at2"/>
<dbReference type="EMBL" id="RXOE01000010">
    <property type="protein sequence ID" value="RTQ31233.1"/>
    <property type="molecule type" value="Genomic_DNA"/>
</dbReference>
<proteinExistence type="predicted"/>
<dbReference type="Gene3D" id="3.10.20.440">
    <property type="entry name" value="2Fe-2S iron-sulphur cluster binding domain, sarcosine oxidase, alpha subunit, N-terminal domain"/>
    <property type="match status" value="1"/>
</dbReference>
<dbReference type="RefSeq" id="WP_093203653.1">
    <property type="nucleotide sequence ID" value="NZ_RXOE01000010.1"/>
</dbReference>
<dbReference type="Pfam" id="PF13510">
    <property type="entry name" value="Fer2_4"/>
    <property type="match status" value="1"/>
</dbReference>
<evidence type="ECO:0000313" key="2">
    <source>
        <dbReference type="EMBL" id="RTQ31233.1"/>
    </source>
</evidence>
<accession>A0A3S0J4Y3</accession>
<dbReference type="GO" id="GO:0051536">
    <property type="term" value="F:iron-sulfur cluster binding"/>
    <property type="evidence" value="ECO:0007669"/>
    <property type="project" value="InterPro"/>
</dbReference>
<name>A0A3S0J4Y3_9BURK</name>
<dbReference type="InterPro" id="IPR036010">
    <property type="entry name" value="2Fe-2S_ferredoxin-like_sf"/>
</dbReference>
<gene>
    <name evidence="2" type="ORF">EJP69_27345</name>
</gene>